<evidence type="ECO:0000313" key="3">
    <source>
        <dbReference type="EMBL" id="NRT91020.1"/>
    </source>
</evidence>
<dbReference type="AlphaFoldDB" id="A0AAX0B6M0"/>
<dbReference type="EMBL" id="JABSWW010000001">
    <property type="protein sequence ID" value="NRT91020.1"/>
    <property type="molecule type" value="Genomic_DNA"/>
</dbReference>
<dbReference type="InterPro" id="IPR047650">
    <property type="entry name" value="Transpos_IS110"/>
</dbReference>
<feature type="domain" description="Transposase IS116/IS110/IS902 C-terminal" evidence="2">
    <location>
        <begin position="287"/>
        <end position="365"/>
    </location>
</feature>
<dbReference type="PANTHER" id="PTHR33055">
    <property type="entry name" value="TRANSPOSASE FOR INSERTION SEQUENCE ELEMENT IS1111A"/>
    <property type="match status" value="1"/>
</dbReference>
<feature type="domain" description="Transposase IS110-like N-terminal" evidence="1">
    <location>
        <begin position="10"/>
        <end position="167"/>
    </location>
</feature>
<dbReference type="InterPro" id="IPR003346">
    <property type="entry name" value="Transposase_20"/>
</dbReference>
<reference evidence="3" key="2">
    <citation type="journal article" date="2022" name="Nat. Biotechnol.">
        <title>Carbon-negative production of acetone and isopropanol by gas fermentation at industrial pilot scale.</title>
        <authorList>
            <person name="Liew F.E."/>
            <person name="Nogle R."/>
            <person name="Abdalla T."/>
            <person name="Rasor B.J."/>
            <person name="Canter C."/>
            <person name="Jensen R.O."/>
            <person name="Wang L."/>
            <person name="Strutz J."/>
            <person name="Chirania P."/>
            <person name="De Tissera S."/>
            <person name="Mueller A.P."/>
            <person name="Ruan Z."/>
            <person name="Gao A."/>
            <person name="Tran L."/>
            <person name="Engle N.L."/>
            <person name="Bromley J.C."/>
            <person name="Daniell J."/>
            <person name="Conrado R."/>
            <person name="Tschaplinski T.J."/>
            <person name="Giannone R.J."/>
            <person name="Hettich R.L."/>
            <person name="Karim A.S."/>
            <person name="Simpson S.D."/>
            <person name="Brown S.D."/>
            <person name="Leang C."/>
            <person name="Jewett M.C."/>
            <person name="Kopke M."/>
        </authorList>
    </citation>
    <scope>NUCLEOTIDE SEQUENCE</scope>
    <source>
        <strain evidence="3">DJ080</strain>
    </source>
</reference>
<evidence type="ECO:0000259" key="1">
    <source>
        <dbReference type="Pfam" id="PF01548"/>
    </source>
</evidence>
<dbReference type="PANTHER" id="PTHR33055:SF15">
    <property type="entry name" value="TRANSPOSASE-RELATED"/>
    <property type="match status" value="1"/>
</dbReference>
<dbReference type="NCBIfam" id="NF033542">
    <property type="entry name" value="transpos_IS110"/>
    <property type="match status" value="1"/>
</dbReference>
<organism evidence="3 4">
    <name type="scientific">Clostridium beijerinckii</name>
    <name type="common">Clostridium MP</name>
    <dbReference type="NCBI Taxonomy" id="1520"/>
    <lineage>
        <taxon>Bacteria</taxon>
        <taxon>Bacillati</taxon>
        <taxon>Bacillota</taxon>
        <taxon>Clostridia</taxon>
        <taxon>Eubacteriales</taxon>
        <taxon>Clostridiaceae</taxon>
        <taxon>Clostridium</taxon>
    </lineage>
</organism>
<dbReference type="Pfam" id="PF01548">
    <property type="entry name" value="DEDD_Tnp_IS110"/>
    <property type="match status" value="1"/>
</dbReference>
<dbReference type="GO" id="GO:0004803">
    <property type="term" value="F:transposase activity"/>
    <property type="evidence" value="ECO:0007669"/>
    <property type="project" value="InterPro"/>
</dbReference>
<accession>A0AAX0B6M0</accession>
<dbReference type="RefSeq" id="WP_077841604.1">
    <property type="nucleotide sequence ID" value="NZ_CP107022.1"/>
</dbReference>
<protein>
    <submittedName>
        <fullName evidence="3">Transposase</fullName>
    </submittedName>
</protein>
<gene>
    <name evidence="3" type="ORF">B0H41_004699</name>
</gene>
<sequence>MSNYYFKPVVGIDISQGFHVVSILNPMSKLHTKTFKIYNTLDGFSYLLSEIEKVEREYNMKTAIFMESTGVYHLSLFHFLKKQNLEVNLINPLVTNSNKNKDIRKVKNDKKDSFSIAKLAQLDDIKYSSYFDLDVFNIKSLCREYYKHVDTRSSYKRKLSADIHVLFPNYNHVFKNITCDTSISILKKYPTPSRLLAADSEAVVELIKATSKKGLKWATNIYNKLKNVALDAIEIGIPSISLELRISLNLNIIETLDKNLKSILNEIKSMVNSNDFPQYLKNCIEFVDSIPGFDFFSAVTILAEIGDYRRFKKPKQLIAFLGLDPGVNESGKFKGDKNSMSKRGSKTARRALYSAALVSIRKKRNGEYFNPVLFTYFHENLVNKKTKIALGAIMHKLVNYIFSVLRDQKNYELRSPKLHNQMFLNNKSKQCA</sequence>
<evidence type="ECO:0000259" key="2">
    <source>
        <dbReference type="Pfam" id="PF02371"/>
    </source>
</evidence>
<proteinExistence type="predicted"/>
<dbReference type="InterPro" id="IPR002525">
    <property type="entry name" value="Transp_IS110-like_N"/>
</dbReference>
<dbReference type="GO" id="GO:0003677">
    <property type="term" value="F:DNA binding"/>
    <property type="evidence" value="ECO:0007669"/>
    <property type="project" value="InterPro"/>
</dbReference>
<dbReference type="Proteomes" id="UP001193748">
    <property type="component" value="Unassembled WGS sequence"/>
</dbReference>
<dbReference type="Pfam" id="PF02371">
    <property type="entry name" value="Transposase_20"/>
    <property type="match status" value="1"/>
</dbReference>
<name>A0AAX0B6M0_CLOBE</name>
<comment type="caution">
    <text evidence="3">The sequence shown here is derived from an EMBL/GenBank/DDBJ whole genome shotgun (WGS) entry which is preliminary data.</text>
</comment>
<evidence type="ECO:0000313" key="4">
    <source>
        <dbReference type="Proteomes" id="UP001193748"/>
    </source>
</evidence>
<reference evidence="3" key="1">
    <citation type="submission" date="2020-05" db="EMBL/GenBank/DDBJ databases">
        <authorList>
            <person name="Brown S."/>
            <person name="Huntemann M."/>
            <person name="Clum A."/>
            <person name="Spunde A."/>
            <person name="Palaniappan K."/>
            <person name="Ritter S."/>
            <person name="Mikhailova N."/>
            <person name="Chen I.-M."/>
            <person name="Stamatis D."/>
            <person name="Reddy T."/>
            <person name="O'Malley R."/>
            <person name="Daum C."/>
            <person name="Shapiro N."/>
            <person name="Ivanova N."/>
            <person name="Kyrpides N."/>
            <person name="Woyke T."/>
        </authorList>
    </citation>
    <scope>NUCLEOTIDE SEQUENCE</scope>
    <source>
        <strain evidence="3">DJ080</strain>
    </source>
</reference>
<dbReference type="GO" id="GO:0006313">
    <property type="term" value="P:DNA transposition"/>
    <property type="evidence" value="ECO:0007669"/>
    <property type="project" value="InterPro"/>
</dbReference>